<gene>
    <name evidence="3" type="ORF">SAMN04487928_103133</name>
</gene>
<organism evidence="3 4">
    <name type="scientific">Butyrivibrio proteoclasticus</name>
    <dbReference type="NCBI Taxonomy" id="43305"/>
    <lineage>
        <taxon>Bacteria</taxon>
        <taxon>Bacillati</taxon>
        <taxon>Bacillota</taxon>
        <taxon>Clostridia</taxon>
        <taxon>Lachnospirales</taxon>
        <taxon>Lachnospiraceae</taxon>
        <taxon>Butyrivibrio</taxon>
    </lineage>
</organism>
<dbReference type="Gene3D" id="3.30.1180.10">
    <property type="match status" value="1"/>
</dbReference>
<dbReference type="Pfam" id="PF02645">
    <property type="entry name" value="DegV"/>
    <property type="match status" value="1"/>
</dbReference>
<dbReference type="Proteomes" id="UP000182624">
    <property type="component" value="Unassembled WGS sequence"/>
</dbReference>
<name>A0A1I5R598_9FIRM</name>
<dbReference type="Gene3D" id="3.40.50.10440">
    <property type="entry name" value="Dihydroxyacetone kinase, domain 1"/>
    <property type="match status" value="1"/>
</dbReference>
<accession>A0A1I5R598</accession>
<dbReference type="EMBL" id="FOXO01000003">
    <property type="protein sequence ID" value="SFP53673.1"/>
    <property type="molecule type" value="Genomic_DNA"/>
</dbReference>
<protein>
    <submittedName>
        <fullName evidence="3">EDD domain protein, DegV family</fullName>
    </submittedName>
</protein>
<evidence type="ECO:0000313" key="4">
    <source>
        <dbReference type="Proteomes" id="UP000182624"/>
    </source>
</evidence>
<dbReference type="PANTHER" id="PTHR33434">
    <property type="entry name" value="DEGV DOMAIN-CONTAINING PROTEIN DR_1986-RELATED"/>
    <property type="match status" value="1"/>
</dbReference>
<dbReference type="SUPFAM" id="SSF82549">
    <property type="entry name" value="DAK1/DegV-like"/>
    <property type="match status" value="1"/>
</dbReference>
<dbReference type="Gene3D" id="2.20.28.50">
    <property type="entry name" value="degv family protein"/>
    <property type="match status" value="1"/>
</dbReference>
<dbReference type="PROSITE" id="PS51482">
    <property type="entry name" value="DEGV"/>
    <property type="match status" value="1"/>
</dbReference>
<dbReference type="RefSeq" id="WP_074884227.1">
    <property type="nucleotide sequence ID" value="NZ_FOXO01000003.1"/>
</dbReference>
<dbReference type="InterPro" id="IPR043168">
    <property type="entry name" value="DegV_C"/>
</dbReference>
<dbReference type="InterPro" id="IPR003797">
    <property type="entry name" value="DegV"/>
</dbReference>
<dbReference type="InterPro" id="IPR050270">
    <property type="entry name" value="DegV_domain_contain"/>
</dbReference>
<keyword evidence="2" id="KW-0446">Lipid-binding</keyword>
<keyword evidence="4" id="KW-1185">Reference proteome</keyword>
<reference evidence="4" key="1">
    <citation type="submission" date="2016-10" db="EMBL/GenBank/DDBJ databases">
        <authorList>
            <person name="Varghese N."/>
            <person name="Submissions S."/>
        </authorList>
    </citation>
    <scope>NUCLEOTIDE SEQUENCE [LARGE SCALE GENOMIC DNA]</scope>
    <source>
        <strain evidence="4">P18</strain>
    </source>
</reference>
<evidence type="ECO:0000256" key="2">
    <source>
        <dbReference type="ARBA" id="ARBA00023121"/>
    </source>
</evidence>
<dbReference type="OrthoDB" id="9780660at2"/>
<evidence type="ECO:0000256" key="1">
    <source>
        <dbReference type="ARBA" id="ARBA00003238"/>
    </source>
</evidence>
<dbReference type="NCBIfam" id="TIGR00762">
    <property type="entry name" value="DegV"/>
    <property type="match status" value="1"/>
</dbReference>
<dbReference type="GO" id="GO:0008289">
    <property type="term" value="F:lipid binding"/>
    <property type="evidence" value="ECO:0007669"/>
    <property type="project" value="UniProtKB-KW"/>
</dbReference>
<evidence type="ECO:0000313" key="3">
    <source>
        <dbReference type="EMBL" id="SFP53673.1"/>
    </source>
</evidence>
<dbReference type="AlphaFoldDB" id="A0A1I5R598"/>
<dbReference type="PANTHER" id="PTHR33434:SF3">
    <property type="entry name" value="DEGV DOMAIN-CONTAINING PROTEIN YITS"/>
    <property type="match status" value="1"/>
</dbReference>
<comment type="function">
    <text evidence="1">May bind long-chain fatty acids, such as palmitate, and may play a role in lipid transport or fatty acid metabolism.</text>
</comment>
<proteinExistence type="predicted"/>
<sequence length="287" mass="31176">MSFVVFTDGSANLPAKMSEGITILPCSYMLNGTEIVYEGDVEAFDAHSFYEGLKNGDKVKTSLLNTHLFMEHFRPVLENGQDLVYIAMAAGISGTYNAAMNAADELMEEFPDRFIHIVDSKGCGFGSGILAIKAAKLSREGKSCKEAAQILDDAVPHACQYFTVDDLNFLKNTGRVSGVTASIGTILNIKPILFGDSTGHIISCSKVRGRKNAISAIAAKYSEKRMETEDNIVCISHGDCYDDAVKLSELVKEVNPKAEITICQHEPFSGAHVGPGMLGLFFWGKER</sequence>